<dbReference type="AlphaFoldDB" id="Q0A794"/>
<proteinExistence type="predicted"/>
<keyword evidence="3" id="KW-1185">Reference proteome</keyword>
<name>Q0A794_ALKEH</name>
<evidence type="ECO:0000313" key="2">
    <source>
        <dbReference type="EMBL" id="ABI57293.1"/>
    </source>
</evidence>
<dbReference type="EMBL" id="CP000453">
    <property type="protein sequence ID" value="ABI57293.1"/>
    <property type="molecule type" value="Genomic_DNA"/>
</dbReference>
<protein>
    <submittedName>
        <fullName evidence="2">Uncharacterized protein</fullName>
    </submittedName>
</protein>
<dbReference type="HOGENOM" id="CLU_1682941_0_0_6"/>
<reference evidence="3" key="1">
    <citation type="submission" date="2006-08" db="EMBL/GenBank/DDBJ databases">
        <title>Complete sequence of Alkalilimnicola ehrilichei MLHE-1.</title>
        <authorList>
            <person name="Copeland A."/>
            <person name="Lucas S."/>
            <person name="Lapidus A."/>
            <person name="Barry K."/>
            <person name="Detter J.C."/>
            <person name="Glavina del Rio T."/>
            <person name="Hammon N."/>
            <person name="Israni S."/>
            <person name="Dalin E."/>
            <person name="Tice H."/>
            <person name="Pitluck S."/>
            <person name="Sims D."/>
            <person name="Brettin T."/>
            <person name="Bruce D."/>
            <person name="Han C."/>
            <person name="Tapia R."/>
            <person name="Gilna P."/>
            <person name="Schmutz J."/>
            <person name="Larimer F."/>
            <person name="Land M."/>
            <person name="Hauser L."/>
            <person name="Kyrpides N."/>
            <person name="Mikhailova N."/>
            <person name="Oremland R.S."/>
            <person name="Hoeft S.E."/>
            <person name="Switzer-Blum J."/>
            <person name="Kulp T."/>
            <person name="King G."/>
            <person name="Tabita R."/>
            <person name="Witte B."/>
            <person name="Santini J.M."/>
            <person name="Basu P."/>
            <person name="Hollibaugh J.T."/>
            <person name="Xie G."/>
            <person name="Stolz J.F."/>
            <person name="Richardson P."/>
        </authorList>
    </citation>
    <scope>NUCLEOTIDE SEQUENCE [LARGE SCALE GENOMIC DNA]</scope>
    <source>
        <strain evidence="3">ATCC BAA-1101 / DSM 17681 / MLHE-1</strain>
    </source>
</reference>
<organism evidence="2 3">
    <name type="scientific">Alkalilimnicola ehrlichii (strain ATCC BAA-1101 / DSM 17681 / MLHE-1)</name>
    <dbReference type="NCBI Taxonomy" id="187272"/>
    <lineage>
        <taxon>Bacteria</taxon>
        <taxon>Pseudomonadati</taxon>
        <taxon>Pseudomonadota</taxon>
        <taxon>Gammaproteobacteria</taxon>
        <taxon>Chromatiales</taxon>
        <taxon>Ectothiorhodospiraceae</taxon>
        <taxon>Alkalilimnicola</taxon>
    </lineage>
</organism>
<gene>
    <name evidence="2" type="ordered locus">Mlg_1951</name>
</gene>
<accession>Q0A794</accession>
<sequence length="156" mass="16351">MNDRAPSAPDGGVGAATAPRYRDGRTLSPVIARADGLPPRHREGRRPVAIQSGRLPRRFAPRSDGGGSPVIARSEATRLSTPRHGLPRPCGAPSDGGGSPRHREERSDAAIHTPPGLPRPCGAPSDGGGSPRHREERSDAAIHTPPWTATPLRGSQ</sequence>
<dbReference type="Proteomes" id="UP000001962">
    <property type="component" value="Chromosome"/>
</dbReference>
<evidence type="ECO:0000313" key="3">
    <source>
        <dbReference type="Proteomes" id="UP000001962"/>
    </source>
</evidence>
<feature type="region of interest" description="Disordered" evidence="1">
    <location>
        <begin position="1"/>
        <end position="156"/>
    </location>
</feature>
<evidence type="ECO:0000256" key="1">
    <source>
        <dbReference type="SAM" id="MobiDB-lite"/>
    </source>
</evidence>
<dbReference type="KEGG" id="aeh:Mlg_1951"/>